<feature type="active site" description="Nucleophile" evidence="4">
    <location>
        <position position="79"/>
    </location>
</feature>
<name>A0A6T6P6H4_9RHOD</name>
<dbReference type="FunFam" id="3.30.70.580:FF:000001">
    <property type="entry name" value="tRNA pseudouridine synthase A"/>
    <property type="match status" value="1"/>
</dbReference>
<dbReference type="InterPro" id="IPR020097">
    <property type="entry name" value="PsdUridine_synth_TruA_a/b_dom"/>
</dbReference>
<dbReference type="InterPro" id="IPR020095">
    <property type="entry name" value="PsdUridine_synth_TruA_C"/>
</dbReference>
<dbReference type="InterPro" id="IPR001406">
    <property type="entry name" value="PsdUridine_synth_TruA"/>
</dbReference>
<evidence type="ECO:0000256" key="2">
    <source>
        <dbReference type="ARBA" id="ARBA00022694"/>
    </source>
</evidence>
<sequence length="299" mass="33602">MASGFLVSVNVRQHQRKRYCRLNESSDSQRVALTLQYDGTDFHGWERKPDVSTIQETVENALELVLNQQYSLRASSRTDAGTHAVGQVCHFDLPAGVNADRNWMAILNNRLPNAVKVTNSALVPSKFHARHSAVSRKYRYSILTDPRPNAFLGRFAWHYYQSPLDVKLMNEAATLLINEDINIGAFRKAGCTSDSHLVSVSQATALRRRDELVEIEITANRFVYGMMRLLVAALVDVGKGTMSVQRFGEILTNNEREAIKTSAPARGLCLLHVEYPEKLTPYPQRKPKSILLGLSDVVY</sequence>
<dbReference type="EMBL" id="HBEK01016664">
    <property type="protein sequence ID" value="CAD8399117.1"/>
    <property type="molecule type" value="Transcribed_RNA"/>
</dbReference>
<feature type="domain" description="Pseudouridine synthase I TruA alpha/beta" evidence="7">
    <location>
        <begin position="183"/>
        <end position="276"/>
    </location>
</feature>
<evidence type="ECO:0000256" key="4">
    <source>
        <dbReference type="PIRSR" id="PIRSR001430-1"/>
    </source>
</evidence>
<dbReference type="PANTHER" id="PTHR11142">
    <property type="entry name" value="PSEUDOURIDYLATE SYNTHASE"/>
    <property type="match status" value="1"/>
</dbReference>
<dbReference type="GO" id="GO:0003723">
    <property type="term" value="F:RNA binding"/>
    <property type="evidence" value="ECO:0007669"/>
    <property type="project" value="InterPro"/>
</dbReference>
<dbReference type="Gene3D" id="3.30.70.660">
    <property type="entry name" value="Pseudouridine synthase I, catalytic domain, C-terminal subdomain"/>
    <property type="match status" value="1"/>
</dbReference>
<keyword evidence="2 6" id="KW-0819">tRNA processing</keyword>
<dbReference type="HAMAP" id="MF_00171">
    <property type="entry name" value="TruA"/>
    <property type="match status" value="1"/>
</dbReference>
<evidence type="ECO:0000256" key="3">
    <source>
        <dbReference type="ARBA" id="ARBA00023235"/>
    </source>
</evidence>
<dbReference type="GO" id="GO:0031119">
    <property type="term" value="P:tRNA pseudouridine synthesis"/>
    <property type="evidence" value="ECO:0007669"/>
    <property type="project" value="TreeGrafter"/>
</dbReference>
<dbReference type="CDD" id="cd02570">
    <property type="entry name" value="PseudoU_synth_EcTruA"/>
    <property type="match status" value="1"/>
</dbReference>
<evidence type="ECO:0000256" key="5">
    <source>
        <dbReference type="PIRSR" id="PIRSR001430-2"/>
    </source>
</evidence>
<dbReference type="AlphaFoldDB" id="A0A6T6P6H4"/>
<dbReference type="PIRSF" id="PIRSF001430">
    <property type="entry name" value="tRNA_psdUrid_synth"/>
    <property type="match status" value="1"/>
</dbReference>
<proteinExistence type="inferred from homology"/>
<dbReference type="InterPro" id="IPR020103">
    <property type="entry name" value="PsdUridine_synth_cat_dom_sf"/>
</dbReference>
<accession>A0A6T6P6H4</accession>
<evidence type="ECO:0000259" key="7">
    <source>
        <dbReference type="Pfam" id="PF01416"/>
    </source>
</evidence>
<feature type="binding site" evidence="5">
    <location>
        <position position="138"/>
    </location>
    <ligand>
        <name>substrate</name>
    </ligand>
</feature>
<dbReference type="InterPro" id="IPR020094">
    <property type="entry name" value="TruA/RsuA/RluB/E/F_N"/>
</dbReference>
<feature type="domain" description="Pseudouridine synthase I TruA alpha/beta" evidence="7">
    <location>
        <begin position="36"/>
        <end position="130"/>
    </location>
</feature>
<reference evidence="9" key="1">
    <citation type="submission" date="2021-01" db="EMBL/GenBank/DDBJ databases">
        <authorList>
            <person name="Corre E."/>
            <person name="Pelletier E."/>
            <person name="Niang G."/>
            <person name="Scheremetjew M."/>
            <person name="Finn R."/>
            <person name="Kale V."/>
            <person name="Holt S."/>
            <person name="Cochrane G."/>
            <person name="Meng A."/>
            <person name="Brown T."/>
            <person name="Cohen L."/>
        </authorList>
    </citation>
    <scope>NUCLEOTIDE SEQUENCE</scope>
    <source>
        <strain evidence="9">UTEX LB 2760</strain>
    </source>
</reference>
<dbReference type="NCBIfam" id="TIGR00071">
    <property type="entry name" value="hisT_truA"/>
    <property type="match status" value="1"/>
</dbReference>
<dbReference type="GO" id="GO:0160147">
    <property type="term" value="F:tRNA pseudouridine(38-40) synthase activity"/>
    <property type="evidence" value="ECO:0007669"/>
    <property type="project" value="UniProtKB-EC"/>
</dbReference>
<dbReference type="Gene3D" id="3.30.70.580">
    <property type="entry name" value="Pseudouridine synthase I, catalytic domain, N-terminal subdomain"/>
    <property type="match status" value="1"/>
</dbReference>
<dbReference type="Pfam" id="PF01416">
    <property type="entry name" value="PseudoU_synth_1"/>
    <property type="match status" value="2"/>
</dbReference>
<protein>
    <recommendedName>
        <fullName evidence="6">tRNA pseudouridine synthase</fullName>
        <ecNumber evidence="6">5.4.99.12</ecNumber>
    </recommendedName>
</protein>
<evidence type="ECO:0000256" key="6">
    <source>
        <dbReference type="RuleBase" id="RU003792"/>
    </source>
</evidence>
<dbReference type="EC" id="5.4.99.12" evidence="6"/>
<dbReference type="EMBL" id="HBEK01016663">
    <property type="protein sequence ID" value="CAD8399116.1"/>
    <property type="molecule type" value="Transcribed_RNA"/>
</dbReference>
<evidence type="ECO:0000313" key="8">
    <source>
        <dbReference type="EMBL" id="CAD8399116.1"/>
    </source>
</evidence>
<dbReference type="SUPFAM" id="SSF55120">
    <property type="entry name" value="Pseudouridine synthase"/>
    <property type="match status" value="1"/>
</dbReference>
<evidence type="ECO:0000256" key="1">
    <source>
        <dbReference type="ARBA" id="ARBA00009375"/>
    </source>
</evidence>
<dbReference type="PANTHER" id="PTHR11142:SF0">
    <property type="entry name" value="TRNA PSEUDOURIDINE SYNTHASE-LIKE 1"/>
    <property type="match status" value="1"/>
</dbReference>
<evidence type="ECO:0000313" key="9">
    <source>
        <dbReference type="EMBL" id="CAD8399117.1"/>
    </source>
</evidence>
<gene>
    <name evidence="8" type="ORF">RMAR0315_LOCUS9108</name>
    <name evidence="9" type="ORF">RMAR0315_LOCUS9109</name>
</gene>
<keyword evidence="3 6" id="KW-0413">Isomerase</keyword>
<comment type="catalytic activity">
    <reaction evidence="6">
        <text>uridine(38/39/40) in tRNA = pseudouridine(38/39/40) in tRNA</text>
        <dbReference type="Rhea" id="RHEA:22376"/>
        <dbReference type="Rhea" id="RHEA-COMP:10085"/>
        <dbReference type="Rhea" id="RHEA-COMP:10087"/>
        <dbReference type="ChEBI" id="CHEBI:65314"/>
        <dbReference type="ChEBI" id="CHEBI:65315"/>
        <dbReference type="EC" id="5.4.99.12"/>
    </reaction>
</comment>
<comment type="similarity">
    <text evidence="1 6">Belongs to the tRNA pseudouridine synthase TruA family.</text>
</comment>
<organism evidence="9">
    <name type="scientific">Rhodosorus marinus</name>
    <dbReference type="NCBI Taxonomy" id="101924"/>
    <lineage>
        <taxon>Eukaryota</taxon>
        <taxon>Rhodophyta</taxon>
        <taxon>Stylonematophyceae</taxon>
        <taxon>Stylonematales</taxon>
        <taxon>Stylonemataceae</taxon>
        <taxon>Rhodosorus</taxon>
    </lineage>
</organism>